<protein>
    <submittedName>
        <fullName evidence="3">Uncharacterized protein</fullName>
    </submittedName>
</protein>
<dbReference type="EMBL" id="JAGPYM010000007">
    <property type="protein sequence ID" value="KAH6892325.1"/>
    <property type="molecule type" value="Genomic_DNA"/>
</dbReference>
<gene>
    <name evidence="3" type="ORF">B0T10DRAFT_401198</name>
</gene>
<keyword evidence="2" id="KW-0472">Membrane</keyword>
<sequence>MARDAGSRTPLSRSRTPIADSTARIAGLSTPTPESRNPIAETTTPRTETWTPSIEATTPHAETWTPSIETSTPTLETTTPTPETATPTPETITPTTKKTRDKSGSSPKVTVTTIETDLREEGWKPLSISTPVLVTVIAFTLLIAAGIETVAQRSKAQGGLALSPSLDEIPTYARLTYLYVPTLIAVIYSIIWSWIDLDVKRMQPWFELSKPGGAQANNSMFLDYQYEFVALVPIHAARRKHWPVFFAGTAMVIVFWLITPLQSAVLGTGTAEKIELAIIDTRSQLQPLSDQVSTLDPEFLNTGYAIGWLNQSFPSFAASEYALLPYYLQKDPAPDKIESNWTATTTKLTTDLECWPAEIVRQKPDSKNSYHFLNGKGCNTTLGFTNANYSMLYVGYHSSAYSDYWLGGPDCRESANNSAHQFLAIWAKTIPIKGSSTRNLNITALFCETSYHKQTVVATVESSNFEPVNASIQASSDLEKLSETEFNSTAFEFVLGNGMADRPIRRDWPFSHVVESSPRLQDTGLTLPVSNMVGFALAGRDLPITDYADEKLLAQVYREAHQYLFSAAVNTLLVNTTDISNTTASVHYSLSGVVVSRVWATTVESLLLVVAFFTAAVLWFCRAASSNLPMNPSSLGRQADLFRDSAELISSFRPMDNADEKSLLEEFKNDGFRLANQTEFKRPKVLVEKAASGEEGPSSVRTTTQKGYYQPVRPLALRRESGFLFVTCLVGIMVGLSYLKRQETIYDGLSRPSSNFEVLQLLENYIPTIIATLIEPFWVLLNRLLCVLQPFSELWEGKAKASRSIDATYTSIPPQLAFWRALKSRHYILSLVCVVSLLANLLAIGLGSLFNEDVTATTHPYSFQPAFAPRFNNESVYDFGSHVMSNLAATTIYQDPMYIVLANMSSGTTLPPWVSQEYYFQRYDLTASSPVGLHDYYKLQTRGFGVNPNCTSEPYSAIPVNATVEGTIAGGPCGDLIGAAKMEIRTPQMTRDSGICAIEYIATLTHSNGPEKCDMPLTMGWARTSKGEAENATVHASFAICRPFFQTAMFNITVDTDGKVISYNRTSELKRTLDYDDSELHTNGMFAHMNHQWNGDGDGYHNDTLTFDWMNYLVVLATGTRSHVDPNGPVPNPDDLIPTIEDIYRRTFVALLGLNEHLFDQTDRGSATMVTRHTQEIRIFMEDASFIITMAVLGIDTVVALIFYTRAVAFVLPRMPTTLGSIIAYMAPSRMMRSGNKITPGASTRTYSFGRYIAYDGQVQLGIEMDPHVVRVDPSSLTEKKGLLERVGIRKAKEVNNEVRDGTWL</sequence>
<feature type="transmembrane region" description="Helical" evidence="2">
    <location>
        <begin position="759"/>
        <end position="781"/>
    </location>
</feature>
<feature type="transmembrane region" description="Helical" evidence="2">
    <location>
        <begin position="242"/>
        <end position="259"/>
    </location>
</feature>
<proteinExistence type="predicted"/>
<feature type="compositionally biased region" description="Low complexity" evidence="1">
    <location>
        <begin position="41"/>
        <end position="52"/>
    </location>
</feature>
<feature type="transmembrane region" description="Helical" evidence="2">
    <location>
        <begin position="128"/>
        <end position="147"/>
    </location>
</feature>
<evidence type="ECO:0000256" key="2">
    <source>
        <dbReference type="SAM" id="Phobius"/>
    </source>
</evidence>
<feature type="transmembrane region" description="Helical" evidence="2">
    <location>
        <begin position="598"/>
        <end position="621"/>
    </location>
</feature>
<feature type="transmembrane region" description="Helical" evidence="2">
    <location>
        <begin position="176"/>
        <end position="195"/>
    </location>
</feature>
<evidence type="ECO:0000313" key="4">
    <source>
        <dbReference type="Proteomes" id="UP000777438"/>
    </source>
</evidence>
<organism evidence="3 4">
    <name type="scientific">Thelonectria olida</name>
    <dbReference type="NCBI Taxonomy" id="1576542"/>
    <lineage>
        <taxon>Eukaryota</taxon>
        <taxon>Fungi</taxon>
        <taxon>Dikarya</taxon>
        <taxon>Ascomycota</taxon>
        <taxon>Pezizomycotina</taxon>
        <taxon>Sordariomycetes</taxon>
        <taxon>Hypocreomycetidae</taxon>
        <taxon>Hypocreales</taxon>
        <taxon>Nectriaceae</taxon>
        <taxon>Thelonectria</taxon>
    </lineage>
</organism>
<dbReference type="PANTHER" id="PTHR37544">
    <property type="entry name" value="SPRAY-RELATED"/>
    <property type="match status" value="1"/>
</dbReference>
<feature type="compositionally biased region" description="Low complexity" evidence="1">
    <location>
        <begin position="65"/>
        <end position="96"/>
    </location>
</feature>
<feature type="transmembrane region" description="Helical" evidence="2">
    <location>
        <begin position="827"/>
        <end position="850"/>
    </location>
</feature>
<feature type="transmembrane region" description="Helical" evidence="2">
    <location>
        <begin position="722"/>
        <end position="739"/>
    </location>
</feature>
<keyword evidence="2" id="KW-0812">Transmembrane</keyword>
<comment type="caution">
    <text evidence="3">The sequence shown here is derived from an EMBL/GenBank/DDBJ whole genome shotgun (WGS) entry which is preliminary data.</text>
</comment>
<name>A0A9P8W796_9HYPO</name>
<keyword evidence="4" id="KW-1185">Reference proteome</keyword>
<evidence type="ECO:0000256" key="1">
    <source>
        <dbReference type="SAM" id="MobiDB-lite"/>
    </source>
</evidence>
<dbReference type="Pfam" id="PF11915">
    <property type="entry name" value="DUF3433"/>
    <property type="match status" value="2"/>
</dbReference>
<evidence type="ECO:0000313" key="3">
    <source>
        <dbReference type="EMBL" id="KAH6892325.1"/>
    </source>
</evidence>
<keyword evidence="2" id="KW-1133">Transmembrane helix</keyword>
<dbReference type="OrthoDB" id="3248909at2759"/>
<dbReference type="PANTHER" id="PTHR37544:SF3">
    <property type="entry name" value="SPRAY"/>
    <property type="match status" value="1"/>
</dbReference>
<reference evidence="3 4" key="1">
    <citation type="journal article" date="2021" name="Nat. Commun.">
        <title>Genetic determinants of endophytism in the Arabidopsis root mycobiome.</title>
        <authorList>
            <person name="Mesny F."/>
            <person name="Miyauchi S."/>
            <person name="Thiergart T."/>
            <person name="Pickel B."/>
            <person name="Atanasova L."/>
            <person name="Karlsson M."/>
            <person name="Huettel B."/>
            <person name="Barry K.W."/>
            <person name="Haridas S."/>
            <person name="Chen C."/>
            <person name="Bauer D."/>
            <person name="Andreopoulos W."/>
            <person name="Pangilinan J."/>
            <person name="LaButti K."/>
            <person name="Riley R."/>
            <person name="Lipzen A."/>
            <person name="Clum A."/>
            <person name="Drula E."/>
            <person name="Henrissat B."/>
            <person name="Kohler A."/>
            <person name="Grigoriev I.V."/>
            <person name="Martin F.M."/>
            <person name="Hacquard S."/>
        </authorList>
    </citation>
    <scope>NUCLEOTIDE SEQUENCE [LARGE SCALE GENOMIC DNA]</scope>
    <source>
        <strain evidence="3 4">MPI-CAGE-CH-0241</strain>
    </source>
</reference>
<feature type="transmembrane region" description="Helical" evidence="2">
    <location>
        <begin position="1184"/>
        <end position="1205"/>
    </location>
</feature>
<feature type="region of interest" description="Disordered" evidence="1">
    <location>
        <begin position="1"/>
        <end position="110"/>
    </location>
</feature>
<dbReference type="Proteomes" id="UP000777438">
    <property type="component" value="Unassembled WGS sequence"/>
</dbReference>
<dbReference type="InterPro" id="IPR021840">
    <property type="entry name" value="DUF3433"/>
</dbReference>
<accession>A0A9P8W796</accession>